<comment type="similarity">
    <text evidence="1">Belongs to the ornithine cyclodeaminase/mu-crystallin family.</text>
</comment>
<dbReference type="Gene3D" id="3.40.50.720">
    <property type="entry name" value="NAD(P)-binding Rossmann-like Domain"/>
    <property type="match status" value="1"/>
</dbReference>
<dbReference type="GeneID" id="97670863"/>
<dbReference type="InterPro" id="IPR023401">
    <property type="entry name" value="ODC_N"/>
</dbReference>
<dbReference type="STRING" id="311410.LA5095_00383"/>
<dbReference type="InterPro" id="IPR003462">
    <property type="entry name" value="ODC_Mu_crystall"/>
</dbReference>
<gene>
    <name evidence="2" type="ORF">LA5096_03523</name>
</gene>
<evidence type="ECO:0000313" key="2">
    <source>
        <dbReference type="EMBL" id="CTQ73091.1"/>
    </source>
</evidence>
<name>A0A0M7AEN9_9HYPH</name>
<proteinExistence type="inferred from homology"/>
<dbReference type="OrthoDB" id="9809203at2"/>
<evidence type="ECO:0000313" key="3">
    <source>
        <dbReference type="Proteomes" id="UP000049983"/>
    </source>
</evidence>
<dbReference type="GO" id="GO:0005737">
    <property type="term" value="C:cytoplasm"/>
    <property type="evidence" value="ECO:0007669"/>
    <property type="project" value="TreeGrafter"/>
</dbReference>
<dbReference type="InterPro" id="IPR036291">
    <property type="entry name" value="NAD(P)-bd_dom_sf"/>
</dbReference>
<organism evidence="2 3">
    <name type="scientific">Roseibium album</name>
    <dbReference type="NCBI Taxonomy" id="311410"/>
    <lineage>
        <taxon>Bacteria</taxon>
        <taxon>Pseudomonadati</taxon>
        <taxon>Pseudomonadota</taxon>
        <taxon>Alphaproteobacteria</taxon>
        <taxon>Hyphomicrobiales</taxon>
        <taxon>Stappiaceae</taxon>
        <taxon>Roseibium</taxon>
    </lineage>
</organism>
<dbReference type="Gene3D" id="3.30.1780.10">
    <property type="entry name" value="ornithine cyclodeaminase, domain 1"/>
    <property type="match status" value="1"/>
</dbReference>
<dbReference type="PANTHER" id="PTHR13812">
    <property type="entry name" value="KETIMINE REDUCTASE MU-CRYSTALLIN"/>
    <property type="match status" value="1"/>
</dbReference>
<accession>A0A0M7AEN9</accession>
<dbReference type="SUPFAM" id="SSF51735">
    <property type="entry name" value="NAD(P)-binding Rossmann-fold domains"/>
    <property type="match status" value="1"/>
</dbReference>
<evidence type="ECO:0000256" key="1">
    <source>
        <dbReference type="ARBA" id="ARBA00008903"/>
    </source>
</evidence>
<reference evidence="3" key="1">
    <citation type="submission" date="2015-07" db="EMBL/GenBank/DDBJ databases">
        <authorList>
            <person name="Rodrigo-Torres Lidia"/>
            <person name="Arahal R.David."/>
        </authorList>
    </citation>
    <scope>NUCLEOTIDE SEQUENCE [LARGE SCALE GENOMIC DNA]</scope>
    <source>
        <strain evidence="3">CECT 5096</strain>
    </source>
</reference>
<dbReference type="AlphaFoldDB" id="A0A0M7AEN9"/>
<dbReference type="Proteomes" id="UP000049983">
    <property type="component" value="Unassembled WGS sequence"/>
</dbReference>
<keyword evidence="3" id="KW-1185">Reference proteome</keyword>
<dbReference type="RefSeq" id="WP_055111442.1">
    <property type="nucleotide sequence ID" value="NZ_CXWA01000006.1"/>
</dbReference>
<dbReference type="PANTHER" id="PTHR13812:SF19">
    <property type="entry name" value="KETIMINE REDUCTASE MU-CRYSTALLIN"/>
    <property type="match status" value="1"/>
</dbReference>
<sequence>MRLVNKQEILAQIDECAALAEIEEAFRTFARGEAQVAPVTHLAFPKADGECHIKCAHLGDDEVFTVKLATGFYGNQELGLSSSNGFMAVVSAATGMPLAILLDEGALTDLRTALAGVIAVRVGARRGSTTLGVIGTGIQSRLQAMLICRQLGFSRVVVWGRSPDKVSAVVEDLKAEMSDVSVSQADTVEALCAISEVIVTTTASREAIVKSPAVRPGTHIVAMGADSPGKQELEPALFSKASHVVVDSLDQCTEHGETANALKTGDISRSRLTLLGEVLLEGGLDRAEEDITIVDLTGVAVQDAAIARSVWRKLKQAELQNH</sequence>
<dbReference type="PIRSF" id="PIRSF001439">
    <property type="entry name" value="CryM"/>
    <property type="match status" value="1"/>
</dbReference>
<dbReference type="Pfam" id="PF02423">
    <property type="entry name" value="OCD_Mu_crystall"/>
    <property type="match status" value="1"/>
</dbReference>
<protein>
    <submittedName>
        <fullName evidence="2">Ornithine cyclodeaminase</fullName>
    </submittedName>
</protein>
<dbReference type="EMBL" id="CXWC01000011">
    <property type="protein sequence ID" value="CTQ73091.1"/>
    <property type="molecule type" value="Genomic_DNA"/>
</dbReference>